<dbReference type="Proteomes" id="UP001150569">
    <property type="component" value="Unassembled WGS sequence"/>
</dbReference>
<evidence type="ECO:0000259" key="6">
    <source>
        <dbReference type="Pfam" id="PF01926"/>
    </source>
</evidence>
<dbReference type="EMBL" id="JANBPT010000463">
    <property type="protein sequence ID" value="KAJ1919774.1"/>
    <property type="molecule type" value="Genomic_DNA"/>
</dbReference>
<comment type="subcellular location">
    <subcellularLocation>
        <location evidence="3">Mitochondrion inner membrane</location>
        <topology evidence="3">Peripheral membrane protein</topology>
    </subcellularLocation>
</comment>
<feature type="binding site" evidence="4">
    <location>
        <begin position="70"/>
        <end position="73"/>
    </location>
    <ligand>
        <name>GTP</name>
        <dbReference type="ChEBI" id="CHEBI:37565"/>
    </ligand>
</feature>
<keyword evidence="2 3" id="KW-0342">GTP-binding</keyword>
<dbReference type="GO" id="GO:0003924">
    <property type="term" value="F:GTPase activity"/>
    <property type="evidence" value="ECO:0007669"/>
    <property type="project" value="TreeGrafter"/>
</dbReference>
<dbReference type="PIRSF" id="PIRSF006230">
    <property type="entry name" value="MG442"/>
    <property type="match status" value="1"/>
</dbReference>
<evidence type="ECO:0000256" key="4">
    <source>
        <dbReference type="PIRSR" id="PIRSR006230-1"/>
    </source>
</evidence>
<dbReference type="PANTHER" id="PTHR45782:SF4">
    <property type="entry name" value="MITOCHONDRIAL RIBOSOME-ASSOCIATED GTPASE 1"/>
    <property type="match status" value="1"/>
</dbReference>
<name>A0A9W8A436_9FUNG</name>
<dbReference type="GO" id="GO:0005525">
    <property type="term" value="F:GTP binding"/>
    <property type="evidence" value="ECO:0007669"/>
    <property type="project" value="UniProtKB-KW"/>
</dbReference>
<dbReference type="Pfam" id="PF01926">
    <property type="entry name" value="MMR_HSR1"/>
    <property type="match status" value="1"/>
</dbReference>
<feature type="domain" description="G" evidence="6">
    <location>
        <begin position="114"/>
        <end position="213"/>
    </location>
</feature>
<proteinExistence type="inferred from homology"/>
<dbReference type="InterPro" id="IPR023179">
    <property type="entry name" value="GTP-bd_ortho_bundle_sf"/>
</dbReference>
<evidence type="ECO:0000256" key="2">
    <source>
        <dbReference type="ARBA" id="ARBA00023134"/>
    </source>
</evidence>
<dbReference type="OrthoDB" id="269151at2759"/>
<keyword evidence="8" id="KW-1185">Reference proteome</keyword>
<dbReference type="InterPro" id="IPR027417">
    <property type="entry name" value="P-loop_NTPase"/>
</dbReference>
<protein>
    <recommendedName>
        <fullName evidence="3">Mitochondrial GTPase 1</fullName>
    </recommendedName>
</protein>
<sequence length="324" mass="36155">MASTFRTAFQIERTFNWFPGHMARGLRDMTAKLQTVDLIIETRDARLPLSSINPQFEEFAQERNRLIVYNKTDLTTPGTPARIRQALAGVTNSPVVFTNAKTPRTVRSVVSYAAGMPNVGKSALINALRSAGVGRGNAVTTGRRPGVTQRIHTSVKIHADPPVYVLDTPGLMLPYVSDPLRALKVALTDGMNTEAMEIEIVADYLLYQLNRQHNTDYAKLINLEQPSDDISEVLAQVAKRFGILQKGGGYHHEEAARRFVREFQLGKFGHLVLDDLDPASVETFMADLKEPVLSKSMQLKEAKRERAQKMREKNAARKLKLRSG</sequence>
<gene>
    <name evidence="7" type="primary">mtg1_3</name>
    <name evidence="7" type="ORF">IWQ60_007160</name>
</gene>
<dbReference type="PANTHER" id="PTHR45782">
    <property type="entry name" value="MITOCHONDRIAL RIBOSOME-ASSOCIATED GTPASE 1"/>
    <property type="match status" value="1"/>
</dbReference>
<feature type="region of interest" description="Disordered" evidence="5">
    <location>
        <begin position="299"/>
        <end position="324"/>
    </location>
</feature>
<evidence type="ECO:0000256" key="5">
    <source>
        <dbReference type="SAM" id="MobiDB-lite"/>
    </source>
</evidence>
<dbReference type="SUPFAM" id="SSF52540">
    <property type="entry name" value="P-loop containing nucleoside triphosphate hydrolases"/>
    <property type="match status" value="1"/>
</dbReference>
<accession>A0A9W8A436</accession>
<keyword evidence="3" id="KW-0496">Mitochondrion</keyword>
<dbReference type="Gene3D" id="3.40.50.300">
    <property type="entry name" value="P-loop containing nucleotide triphosphate hydrolases"/>
    <property type="match status" value="1"/>
</dbReference>
<evidence type="ECO:0000256" key="3">
    <source>
        <dbReference type="PIRNR" id="PIRNR006230"/>
    </source>
</evidence>
<organism evidence="7 8">
    <name type="scientific">Tieghemiomyces parasiticus</name>
    <dbReference type="NCBI Taxonomy" id="78921"/>
    <lineage>
        <taxon>Eukaryota</taxon>
        <taxon>Fungi</taxon>
        <taxon>Fungi incertae sedis</taxon>
        <taxon>Zoopagomycota</taxon>
        <taxon>Kickxellomycotina</taxon>
        <taxon>Dimargaritomycetes</taxon>
        <taxon>Dimargaritales</taxon>
        <taxon>Dimargaritaceae</taxon>
        <taxon>Tieghemiomyces</taxon>
    </lineage>
</organism>
<comment type="caution">
    <text evidence="7">The sequence shown here is derived from an EMBL/GenBank/DDBJ whole genome shotgun (WGS) entry which is preliminary data.</text>
</comment>
<keyword evidence="1 3" id="KW-0547">Nucleotide-binding</keyword>
<dbReference type="CDD" id="cd01856">
    <property type="entry name" value="YlqF"/>
    <property type="match status" value="1"/>
</dbReference>
<dbReference type="Gene3D" id="1.10.1580.10">
    <property type="match status" value="1"/>
</dbReference>
<dbReference type="InterPro" id="IPR016478">
    <property type="entry name" value="GTPase_MTG1"/>
</dbReference>
<evidence type="ECO:0000256" key="1">
    <source>
        <dbReference type="ARBA" id="ARBA00022741"/>
    </source>
</evidence>
<reference evidence="7" key="1">
    <citation type="submission" date="2022-07" db="EMBL/GenBank/DDBJ databases">
        <title>Phylogenomic reconstructions and comparative analyses of Kickxellomycotina fungi.</title>
        <authorList>
            <person name="Reynolds N.K."/>
            <person name="Stajich J.E."/>
            <person name="Barry K."/>
            <person name="Grigoriev I.V."/>
            <person name="Crous P."/>
            <person name="Smith M.E."/>
        </authorList>
    </citation>
    <scope>NUCLEOTIDE SEQUENCE</scope>
    <source>
        <strain evidence="7">RSA 861</strain>
    </source>
</reference>
<comment type="function">
    <text evidence="3">Mitochondrial GTPase involved in assembly of the large ribosomal subunit. Plays a role in expression of the mitochondrial translational machinery.</text>
</comment>
<dbReference type="AlphaFoldDB" id="A0A9W8A436"/>
<dbReference type="InterPro" id="IPR006073">
    <property type="entry name" value="GTP-bd"/>
</dbReference>
<comment type="similarity">
    <text evidence="3">Belongs to the TRAFAC class YlqF/YawG GTPase family. MTG1 subfamily.</text>
</comment>
<dbReference type="GO" id="GO:0032543">
    <property type="term" value="P:mitochondrial translation"/>
    <property type="evidence" value="ECO:0007669"/>
    <property type="project" value="TreeGrafter"/>
</dbReference>
<evidence type="ECO:0000313" key="7">
    <source>
        <dbReference type="EMBL" id="KAJ1919774.1"/>
    </source>
</evidence>
<evidence type="ECO:0000313" key="8">
    <source>
        <dbReference type="Proteomes" id="UP001150569"/>
    </source>
</evidence>
<feature type="binding site" evidence="4">
    <location>
        <position position="170"/>
    </location>
    <ligand>
        <name>GTP</name>
        <dbReference type="ChEBI" id="CHEBI:37565"/>
    </ligand>
</feature>
<dbReference type="GO" id="GO:0005743">
    <property type="term" value="C:mitochondrial inner membrane"/>
    <property type="evidence" value="ECO:0007669"/>
    <property type="project" value="UniProtKB-SubCell"/>
</dbReference>
<feature type="compositionally biased region" description="Basic and acidic residues" evidence="5">
    <location>
        <begin position="299"/>
        <end position="315"/>
    </location>
</feature>